<name>Q01UI3_SOLUE</name>
<organism evidence="2">
    <name type="scientific">Solibacter usitatus (strain Ellin6076)</name>
    <dbReference type="NCBI Taxonomy" id="234267"/>
    <lineage>
        <taxon>Bacteria</taxon>
        <taxon>Pseudomonadati</taxon>
        <taxon>Acidobacteriota</taxon>
        <taxon>Terriglobia</taxon>
        <taxon>Bryobacterales</taxon>
        <taxon>Solibacteraceae</taxon>
        <taxon>Candidatus Solibacter</taxon>
    </lineage>
</organism>
<dbReference type="eggNOG" id="COG3637">
    <property type="taxonomic scope" value="Bacteria"/>
</dbReference>
<dbReference type="InParanoid" id="Q01UI3"/>
<dbReference type="Pfam" id="PF13372">
    <property type="entry name" value="Alginate_exp"/>
    <property type="match status" value="1"/>
</dbReference>
<protein>
    <recommendedName>
        <fullName evidence="1">Alginate export domain-containing protein</fullName>
    </recommendedName>
</protein>
<dbReference type="Gene3D" id="2.40.160.100">
    <property type="match status" value="1"/>
</dbReference>
<feature type="domain" description="Alginate export" evidence="1">
    <location>
        <begin position="65"/>
        <end position="405"/>
    </location>
</feature>
<sequence>MENSGESDKFRMLRMLRTSMVAVAMPWLLVCAAGNDEEGAPASARKKSDGQLMLDRSPSELMPGWLRVGGQVRGRFEASSGSSLVNTAGDAYYLSRIRVDLAFKPAPWLSFAVQAQDGRVGGYNTASASNTIYNPMDFRQGYAELNFEGRATVKLRAGRQELAFGGERLIGPADWGMSRTFDAVDLSLSMGRAKLDLLAGSAVLVDPTRLDRHKPGEHFYGAYGSVKSLLPGLAVEPYLLFKQNLLIKSENSVTGDAIVASPGLRVSGKLGGRFDYAGEAIVQRGSYSADSVSARAATVLAGWTVSSASWKPRVSAEYNYASGDPATRDFNRNTFDQFYPSNHGYYGMIDQFGWKNMKNFRAGFDLVAAKKLKLRGDYNDFRLATVQDSLYNSSGTSAVLNRKASSDHIDVCGEFLKGRRDRPGGLSPTEAYLRSLIW</sequence>
<dbReference type="AlphaFoldDB" id="Q01UI3"/>
<evidence type="ECO:0000259" key="1">
    <source>
        <dbReference type="Pfam" id="PF13372"/>
    </source>
</evidence>
<dbReference type="InterPro" id="IPR025388">
    <property type="entry name" value="Alginate_export_dom"/>
</dbReference>
<dbReference type="STRING" id="234267.Acid_5740"/>
<accession>Q01UI3</accession>
<dbReference type="InterPro" id="IPR053728">
    <property type="entry name" value="Alginate_Permeability_Chnl"/>
</dbReference>
<reference evidence="2" key="1">
    <citation type="submission" date="2006-10" db="EMBL/GenBank/DDBJ databases">
        <title>Complete sequence of Solibacter usitatus Ellin6076.</title>
        <authorList>
            <consortium name="US DOE Joint Genome Institute"/>
            <person name="Copeland A."/>
            <person name="Lucas S."/>
            <person name="Lapidus A."/>
            <person name="Barry K."/>
            <person name="Detter J.C."/>
            <person name="Glavina del Rio T."/>
            <person name="Hammon N."/>
            <person name="Israni S."/>
            <person name="Dalin E."/>
            <person name="Tice H."/>
            <person name="Pitluck S."/>
            <person name="Thompson L.S."/>
            <person name="Brettin T."/>
            <person name="Bruce D."/>
            <person name="Han C."/>
            <person name="Tapia R."/>
            <person name="Gilna P."/>
            <person name="Schmutz J."/>
            <person name="Larimer F."/>
            <person name="Land M."/>
            <person name="Hauser L."/>
            <person name="Kyrpides N."/>
            <person name="Mikhailova N."/>
            <person name="Janssen P.H."/>
            <person name="Kuske C.R."/>
            <person name="Richardson P."/>
        </authorList>
    </citation>
    <scope>NUCLEOTIDE SEQUENCE</scope>
    <source>
        <strain evidence="2">Ellin6076</strain>
    </source>
</reference>
<gene>
    <name evidence="2" type="ordered locus">Acid_5740</name>
</gene>
<evidence type="ECO:0000313" key="2">
    <source>
        <dbReference type="EMBL" id="ABJ86687.1"/>
    </source>
</evidence>
<dbReference type="EMBL" id="CP000473">
    <property type="protein sequence ID" value="ABJ86687.1"/>
    <property type="molecule type" value="Genomic_DNA"/>
</dbReference>
<dbReference type="TCDB" id="1.B.13.3.3">
    <property type="family name" value="the alginate export porin (aep) family"/>
</dbReference>
<proteinExistence type="predicted"/>
<dbReference type="KEGG" id="sus:Acid_5740"/>
<dbReference type="HOGENOM" id="CLU_639228_0_0_0"/>